<dbReference type="GO" id="GO:0016887">
    <property type="term" value="F:ATP hydrolysis activity"/>
    <property type="evidence" value="ECO:0007669"/>
    <property type="project" value="InterPro"/>
</dbReference>
<dbReference type="EMBL" id="CAFBLT010000001">
    <property type="protein sequence ID" value="CAB4874688.1"/>
    <property type="molecule type" value="Genomic_DNA"/>
</dbReference>
<dbReference type="InterPro" id="IPR003439">
    <property type="entry name" value="ABC_transporter-like_ATP-bd"/>
</dbReference>
<dbReference type="PANTHER" id="PTHR42734">
    <property type="entry name" value="METAL TRANSPORT SYSTEM ATP-BINDING PROTEIN TM_0124-RELATED"/>
    <property type="match status" value="1"/>
</dbReference>
<feature type="domain" description="ABC transporter" evidence="4">
    <location>
        <begin position="1"/>
        <end position="214"/>
    </location>
</feature>
<keyword evidence="3" id="KW-0067">ATP-binding</keyword>
<dbReference type="Pfam" id="PF00005">
    <property type="entry name" value="ABC_tran"/>
    <property type="match status" value="1"/>
</dbReference>
<dbReference type="AlphaFoldDB" id="A0A6J7PLJ1"/>
<protein>
    <submittedName>
        <fullName evidence="7">Unannotated protein</fullName>
    </submittedName>
</protein>
<evidence type="ECO:0000313" key="6">
    <source>
        <dbReference type="EMBL" id="CAB4874688.1"/>
    </source>
</evidence>
<dbReference type="SMART" id="SM00382">
    <property type="entry name" value="AAA"/>
    <property type="match status" value="1"/>
</dbReference>
<evidence type="ECO:0000313" key="7">
    <source>
        <dbReference type="EMBL" id="CAB5006277.1"/>
    </source>
</evidence>
<sequence>MEISPGELIAVLGPNGSGKTTLLRVLLGLLRPVSGSVEIQGAPPRPASRNVGYIPQHHDFDAGLPIRGRELVELGLTGHRYGIPWPRRDITEAVDHAISEVGAQGYADAPVGLLSGGEQQRLRIAQALLGDPSVLLCDEPLLALDPRRQQEITELIDRHRTTHNAAVLFVTHEINPILPYVDRVLYLVQGRALLGEPDEVFTKETLSELYGAPVDVLEVNGRLFVISGDEGANHLLGHHHEHDNEEVPWD</sequence>
<keyword evidence="1" id="KW-0813">Transport</keyword>
<proteinExistence type="predicted"/>
<gene>
    <name evidence="5" type="ORF">UFOPK3164_00391</name>
    <name evidence="6" type="ORF">UFOPK3427_01050</name>
    <name evidence="7" type="ORF">UFOPK4112_00036</name>
</gene>
<dbReference type="InterPro" id="IPR027417">
    <property type="entry name" value="P-loop_NTPase"/>
</dbReference>
<dbReference type="SUPFAM" id="SSF52540">
    <property type="entry name" value="P-loop containing nucleoside triphosphate hydrolases"/>
    <property type="match status" value="1"/>
</dbReference>
<dbReference type="Gene3D" id="3.40.50.300">
    <property type="entry name" value="P-loop containing nucleotide triphosphate hydrolases"/>
    <property type="match status" value="1"/>
</dbReference>
<evidence type="ECO:0000259" key="4">
    <source>
        <dbReference type="PROSITE" id="PS50893"/>
    </source>
</evidence>
<dbReference type="GO" id="GO:0005524">
    <property type="term" value="F:ATP binding"/>
    <property type="evidence" value="ECO:0007669"/>
    <property type="project" value="UniProtKB-KW"/>
</dbReference>
<dbReference type="EMBL" id="CAFBPM010000001">
    <property type="protein sequence ID" value="CAB5006277.1"/>
    <property type="molecule type" value="Genomic_DNA"/>
</dbReference>
<organism evidence="7">
    <name type="scientific">freshwater metagenome</name>
    <dbReference type="NCBI Taxonomy" id="449393"/>
    <lineage>
        <taxon>unclassified sequences</taxon>
        <taxon>metagenomes</taxon>
        <taxon>ecological metagenomes</taxon>
    </lineage>
</organism>
<dbReference type="InterPro" id="IPR003593">
    <property type="entry name" value="AAA+_ATPase"/>
</dbReference>
<evidence type="ECO:0000256" key="3">
    <source>
        <dbReference type="ARBA" id="ARBA00022840"/>
    </source>
</evidence>
<evidence type="ECO:0000313" key="5">
    <source>
        <dbReference type="EMBL" id="CAB4820675.1"/>
    </source>
</evidence>
<dbReference type="EMBL" id="CAFABE010000011">
    <property type="protein sequence ID" value="CAB4820675.1"/>
    <property type="molecule type" value="Genomic_DNA"/>
</dbReference>
<keyword evidence="2" id="KW-0547">Nucleotide-binding</keyword>
<dbReference type="PROSITE" id="PS50893">
    <property type="entry name" value="ABC_TRANSPORTER_2"/>
    <property type="match status" value="1"/>
</dbReference>
<dbReference type="InterPro" id="IPR050153">
    <property type="entry name" value="Metal_Ion_Import_ABC"/>
</dbReference>
<dbReference type="PROSITE" id="PS00211">
    <property type="entry name" value="ABC_TRANSPORTER_1"/>
    <property type="match status" value="1"/>
</dbReference>
<evidence type="ECO:0000256" key="2">
    <source>
        <dbReference type="ARBA" id="ARBA00022741"/>
    </source>
</evidence>
<reference evidence="7" key="1">
    <citation type="submission" date="2020-05" db="EMBL/GenBank/DDBJ databases">
        <authorList>
            <person name="Chiriac C."/>
            <person name="Salcher M."/>
            <person name="Ghai R."/>
            <person name="Kavagutti S V."/>
        </authorList>
    </citation>
    <scope>NUCLEOTIDE SEQUENCE</scope>
</reference>
<name>A0A6J7PLJ1_9ZZZZ</name>
<accession>A0A6J7PLJ1</accession>
<dbReference type="InterPro" id="IPR017871">
    <property type="entry name" value="ABC_transporter-like_CS"/>
</dbReference>
<evidence type="ECO:0000256" key="1">
    <source>
        <dbReference type="ARBA" id="ARBA00022448"/>
    </source>
</evidence>